<feature type="compositionally biased region" description="Basic and acidic residues" evidence="2">
    <location>
        <begin position="480"/>
        <end position="493"/>
    </location>
</feature>
<dbReference type="GO" id="GO:0005771">
    <property type="term" value="C:multivesicular body"/>
    <property type="evidence" value="ECO:0007669"/>
    <property type="project" value="TreeGrafter"/>
</dbReference>
<dbReference type="Proteomes" id="UP000038010">
    <property type="component" value="Unassembled WGS sequence"/>
</dbReference>
<accession>A0A0N0NL36</accession>
<dbReference type="PANTHER" id="PTHR22761">
    <property type="entry name" value="CHARGED MULTIVESICULAR BODY PROTEIN"/>
    <property type="match status" value="1"/>
</dbReference>
<organism evidence="3 4">
    <name type="scientific">Cyphellophora attinorum</name>
    <dbReference type="NCBI Taxonomy" id="1664694"/>
    <lineage>
        <taxon>Eukaryota</taxon>
        <taxon>Fungi</taxon>
        <taxon>Dikarya</taxon>
        <taxon>Ascomycota</taxon>
        <taxon>Pezizomycotina</taxon>
        <taxon>Eurotiomycetes</taxon>
        <taxon>Chaetothyriomycetidae</taxon>
        <taxon>Chaetothyriales</taxon>
        <taxon>Cyphellophoraceae</taxon>
        <taxon>Cyphellophora</taxon>
    </lineage>
</organism>
<feature type="region of interest" description="Disordered" evidence="2">
    <location>
        <begin position="474"/>
        <end position="493"/>
    </location>
</feature>
<dbReference type="AlphaFoldDB" id="A0A0N0NL36"/>
<dbReference type="GO" id="GO:0009898">
    <property type="term" value="C:cytoplasmic side of plasma membrane"/>
    <property type="evidence" value="ECO:0007669"/>
    <property type="project" value="TreeGrafter"/>
</dbReference>
<dbReference type="STRING" id="1664694.A0A0N0NL36"/>
<dbReference type="GO" id="GO:0032511">
    <property type="term" value="P:late endosome to vacuole transport via multivesicular body sorting pathway"/>
    <property type="evidence" value="ECO:0007669"/>
    <property type="project" value="TreeGrafter"/>
</dbReference>
<dbReference type="EMBL" id="LFJN01000018">
    <property type="protein sequence ID" value="KPI38579.1"/>
    <property type="molecule type" value="Genomic_DNA"/>
</dbReference>
<gene>
    <name evidence="3" type="ORF">AB675_4088</name>
</gene>
<sequence>MSLVQYLLQNEPFFRESRLPSLYSDLTNLRNTNPEGFAANAQAWTSALLRLAVAGNLPTEQRFILSTSTDLLNALSSPTYGRPVGLGAVLDEAVREKQMIDLVEFTKSEKSIYAKSWIPSPWSILSWSLRTAGLLGNTTYDKRGDLRPGNLVLLPVLEDINKKVTAWQQRQNLNSLVDRIFTRDAFTTEMAKLLSSSNASGSLSAKDLEVLLLYLWRDQGLLSYNSTTVKLKPAGSPSRPEPVSQEDNAIANLKSLISSMTVQIQNLEGTISTQNLRAKSAVTQNNKTIALAALRSRKAAERTLEQRTATLRQLEEVYTQIENAASQADIVNTLQQSTSALKSLNSKVGSIDSVDAVLDELREEMQKTGEVQDVLAEPLASGQEAEANELEVDEELEALEKEEWEKLEEKQAKETAARLKELEGVGKEHQAQQQHVQQHAQQHSQQHAQALKENETNDFEAQLSKSVEKMNTLSLTTLKSADHEKRPQAQEAT</sequence>
<dbReference type="PANTHER" id="PTHR22761:SF18">
    <property type="entry name" value="SORTING PROTEIN SNF7 FAMILY PROTEIN, PUTATIVE (AFU_ORTHOLOGUE AFUA_2G16692)-RELATED"/>
    <property type="match status" value="1"/>
</dbReference>
<dbReference type="GO" id="GO:0000815">
    <property type="term" value="C:ESCRT III complex"/>
    <property type="evidence" value="ECO:0007669"/>
    <property type="project" value="TreeGrafter"/>
</dbReference>
<proteinExistence type="predicted"/>
<evidence type="ECO:0008006" key="5">
    <source>
        <dbReference type="Google" id="ProtNLM"/>
    </source>
</evidence>
<protein>
    <recommendedName>
        <fullName evidence="5">Charged multivesicular body protein 7</fullName>
    </recommendedName>
</protein>
<evidence type="ECO:0000256" key="2">
    <source>
        <dbReference type="SAM" id="MobiDB-lite"/>
    </source>
</evidence>
<comment type="caution">
    <text evidence="3">The sequence shown here is derived from an EMBL/GenBank/DDBJ whole genome shotgun (WGS) entry which is preliminary data.</text>
</comment>
<feature type="coiled-coil region" evidence="1">
    <location>
        <begin position="297"/>
        <end position="324"/>
    </location>
</feature>
<evidence type="ECO:0000313" key="3">
    <source>
        <dbReference type="EMBL" id="KPI38579.1"/>
    </source>
</evidence>
<dbReference type="GO" id="GO:0006900">
    <property type="term" value="P:vesicle budding from membrane"/>
    <property type="evidence" value="ECO:0007669"/>
    <property type="project" value="TreeGrafter"/>
</dbReference>
<dbReference type="OrthoDB" id="10250120at2759"/>
<dbReference type="InterPro" id="IPR005024">
    <property type="entry name" value="Snf7_fam"/>
</dbReference>
<feature type="region of interest" description="Disordered" evidence="2">
    <location>
        <begin position="422"/>
        <end position="465"/>
    </location>
</feature>
<evidence type="ECO:0000256" key="1">
    <source>
        <dbReference type="SAM" id="Coils"/>
    </source>
</evidence>
<feature type="compositionally biased region" description="Low complexity" evidence="2">
    <location>
        <begin position="431"/>
        <end position="449"/>
    </location>
</feature>
<keyword evidence="1" id="KW-0175">Coiled coil</keyword>
<dbReference type="Gene3D" id="6.10.140.1230">
    <property type="match status" value="1"/>
</dbReference>
<dbReference type="VEuPathDB" id="FungiDB:AB675_4088"/>
<name>A0A0N0NL36_9EURO</name>
<evidence type="ECO:0000313" key="4">
    <source>
        <dbReference type="Proteomes" id="UP000038010"/>
    </source>
</evidence>
<keyword evidence="4" id="KW-1185">Reference proteome</keyword>
<dbReference type="GeneID" id="28736081"/>
<reference evidence="3 4" key="1">
    <citation type="submission" date="2015-06" db="EMBL/GenBank/DDBJ databases">
        <title>Draft genome of the ant-associated black yeast Phialophora attae CBS 131958.</title>
        <authorList>
            <person name="Moreno L.F."/>
            <person name="Stielow B.J."/>
            <person name="de Hoog S."/>
            <person name="Vicente V.A."/>
            <person name="Weiss V.A."/>
            <person name="de Vries M."/>
            <person name="Cruz L.M."/>
            <person name="Souza E.M."/>
        </authorList>
    </citation>
    <scope>NUCLEOTIDE SEQUENCE [LARGE SCALE GENOMIC DNA]</scope>
    <source>
        <strain evidence="3 4">CBS 131958</strain>
    </source>
</reference>
<dbReference type="Pfam" id="PF03357">
    <property type="entry name" value="Snf7"/>
    <property type="match status" value="1"/>
</dbReference>
<dbReference type="RefSeq" id="XP_017998542.1">
    <property type="nucleotide sequence ID" value="XM_018144201.1"/>
</dbReference>